<feature type="transmembrane region" description="Helical" evidence="10">
    <location>
        <begin position="240"/>
        <end position="262"/>
    </location>
</feature>
<dbReference type="InterPro" id="IPR050516">
    <property type="entry name" value="Olfactory_GPCR"/>
</dbReference>
<gene>
    <name evidence="12" type="ORF">SPARVUS_LOCUS16249152</name>
</gene>
<keyword evidence="4" id="KW-0552">Olfaction</keyword>
<protein>
    <recommendedName>
        <fullName evidence="11">G-protein coupled receptors family 1 profile domain-containing protein</fullName>
    </recommendedName>
</protein>
<comment type="caution">
    <text evidence="12">The sequence shown here is derived from an EMBL/GenBank/DDBJ whole genome shotgun (WGS) entry which is preliminary data.</text>
</comment>
<feature type="transmembrane region" description="Helical" evidence="10">
    <location>
        <begin position="274"/>
        <end position="294"/>
    </location>
</feature>
<feature type="transmembrane region" description="Helical" evidence="10">
    <location>
        <begin position="26"/>
        <end position="48"/>
    </location>
</feature>
<feature type="domain" description="G-protein coupled receptors family 1 profile" evidence="11">
    <location>
        <begin position="41"/>
        <end position="292"/>
    </location>
</feature>
<dbReference type="PROSITE" id="PS50262">
    <property type="entry name" value="G_PROTEIN_RECEP_F1_2"/>
    <property type="match status" value="1"/>
</dbReference>
<evidence type="ECO:0000313" key="13">
    <source>
        <dbReference type="Proteomes" id="UP001162483"/>
    </source>
</evidence>
<dbReference type="Gene3D" id="1.20.1070.10">
    <property type="entry name" value="Rhodopsin 7-helix transmembrane proteins"/>
    <property type="match status" value="1"/>
</dbReference>
<evidence type="ECO:0000256" key="10">
    <source>
        <dbReference type="SAM" id="Phobius"/>
    </source>
</evidence>
<keyword evidence="5 10" id="KW-1133">Transmembrane helix</keyword>
<comment type="subcellular location">
    <subcellularLocation>
        <location evidence="1">Cell membrane</location>
        <topology evidence="1">Multi-pass membrane protein</topology>
    </subcellularLocation>
</comment>
<feature type="transmembrane region" description="Helical" evidence="10">
    <location>
        <begin position="102"/>
        <end position="122"/>
    </location>
</feature>
<accession>A0ABN9HK62</accession>
<evidence type="ECO:0000256" key="2">
    <source>
        <dbReference type="ARBA" id="ARBA00022475"/>
    </source>
</evidence>
<dbReference type="SUPFAM" id="SSF81321">
    <property type="entry name" value="Family A G protein-coupled receptor-like"/>
    <property type="match status" value="1"/>
</dbReference>
<proteinExistence type="predicted"/>
<evidence type="ECO:0000256" key="5">
    <source>
        <dbReference type="ARBA" id="ARBA00022989"/>
    </source>
</evidence>
<dbReference type="PRINTS" id="PR00237">
    <property type="entry name" value="GPCRRHODOPSN"/>
</dbReference>
<keyword evidence="3 10" id="KW-0812">Transmembrane</keyword>
<dbReference type="Pfam" id="PF13853">
    <property type="entry name" value="7tm_4"/>
    <property type="match status" value="1"/>
</dbReference>
<dbReference type="PANTHER" id="PTHR26452">
    <property type="entry name" value="OLFACTORY RECEPTOR"/>
    <property type="match status" value="1"/>
</dbReference>
<dbReference type="Proteomes" id="UP001162483">
    <property type="component" value="Unassembled WGS sequence"/>
</dbReference>
<evidence type="ECO:0000313" key="12">
    <source>
        <dbReference type="EMBL" id="CAI9622181.1"/>
    </source>
</evidence>
<organism evidence="12 13">
    <name type="scientific">Staurois parvus</name>
    <dbReference type="NCBI Taxonomy" id="386267"/>
    <lineage>
        <taxon>Eukaryota</taxon>
        <taxon>Metazoa</taxon>
        <taxon>Chordata</taxon>
        <taxon>Craniata</taxon>
        <taxon>Vertebrata</taxon>
        <taxon>Euteleostomi</taxon>
        <taxon>Amphibia</taxon>
        <taxon>Batrachia</taxon>
        <taxon>Anura</taxon>
        <taxon>Neobatrachia</taxon>
        <taxon>Ranoidea</taxon>
        <taxon>Ranidae</taxon>
        <taxon>Staurois</taxon>
    </lineage>
</organism>
<evidence type="ECO:0000256" key="3">
    <source>
        <dbReference type="ARBA" id="ARBA00022692"/>
    </source>
</evidence>
<dbReference type="PRINTS" id="PR00245">
    <property type="entry name" value="OLFACTORYR"/>
</dbReference>
<keyword evidence="4" id="KW-0716">Sensory transduction</keyword>
<name>A0ABN9HK62_9NEOB</name>
<keyword evidence="7 10" id="KW-0472">Membrane</keyword>
<evidence type="ECO:0000256" key="7">
    <source>
        <dbReference type="ARBA" id="ARBA00023136"/>
    </source>
</evidence>
<sequence length="313" mass="35775">MESDNSTQITEFILSTFSDLQKYQTALFAFFLLILLITVTGNLVIIVVTYWDSQLQSPMYFFLGNLSFVDICLCLVTAPQMLKNFMVDLKRRVISFESCMAQIYFFLTFANVEDFLLAVMAYDRYIAICDPLRYVVVMNKRLRFKLIASCWLLSTANSILHSTLTSQLFYCRSNLINHFLCDMVPLFTLACSDTTINELVIFSEGSIVVAGPFLFILVSYIYIILAIFKISSAEGRSKVFSTCSSHLAVVIFYFGTIMFTYFRPSSSYSLTKDRVASVMYTVLAPMLNPFIYSLRNKDVKQALQRLMAKMNSV</sequence>
<evidence type="ECO:0000256" key="4">
    <source>
        <dbReference type="ARBA" id="ARBA00022725"/>
    </source>
</evidence>
<keyword evidence="8" id="KW-0675">Receptor</keyword>
<feature type="transmembrane region" description="Helical" evidence="10">
    <location>
        <begin position="142"/>
        <end position="160"/>
    </location>
</feature>
<keyword evidence="2" id="KW-1003">Cell membrane</keyword>
<evidence type="ECO:0000256" key="6">
    <source>
        <dbReference type="ARBA" id="ARBA00023040"/>
    </source>
</evidence>
<keyword evidence="13" id="KW-1185">Reference proteome</keyword>
<evidence type="ECO:0000256" key="9">
    <source>
        <dbReference type="ARBA" id="ARBA00023224"/>
    </source>
</evidence>
<dbReference type="InterPro" id="IPR000276">
    <property type="entry name" value="GPCR_Rhodpsn"/>
</dbReference>
<evidence type="ECO:0000256" key="8">
    <source>
        <dbReference type="ARBA" id="ARBA00023170"/>
    </source>
</evidence>
<dbReference type="InterPro" id="IPR017452">
    <property type="entry name" value="GPCR_Rhodpsn_7TM"/>
</dbReference>
<dbReference type="EMBL" id="CATNWA010021311">
    <property type="protein sequence ID" value="CAI9622181.1"/>
    <property type="molecule type" value="Genomic_DNA"/>
</dbReference>
<feature type="transmembrane region" description="Helical" evidence="10">
    <location>
        <begin position="60"/>
        <end position="82"/>
    </location>
</feature>
<evidence type="ECO:0000256" key="1">
    <source>
        <dbReference type="ARBA" id="ARBA00004651"/>
    </source>
</evidence>
<keyword evidence="6" id="KW-0297">G-protein coupled receptor</keyword>
<feature type="transmembrane region" description="Helical" evidence="10">
    <location>
        <begin position="207"/>
        <end position="228"/>
    </location>
</feature>
<keyword evidence="9" id="KW-0807">Transducer</keyword>
<evidence type="ECO:0000259" key="11">
    <source>
        <dbReference type="PROSITE" id="PS50262"/>
    </source>
</evidence>
<reference evidence="12" key="1">
    <citation type="submission" date="2023-05" db="EMBL/GenBank/DDBJ databases">
        <authorList>
            <person name="Stuckert A."/>
        </authorList>
    </citation>
    <scope>NUCLEOTIDE SEQUENCE</scope>
</reference>
<dbReference type="InterPro" id="IPR000725">
    <property type="entry name" value="Olfact_rcpt"/>
</dbReference>